<dbReference type="GeneID" id="85493117"/>
<dbReference type="KEGG" id="ccac:CcaHIS019_0206080"/>
<feature type="region of interest" description="Disordered" evidence="2">
    <location>
        <begin position="1"/>
        <end position="63"/>
    </location>
</feature>
<feature type="compositionally biased region" description="Acidic residues" evidence="2">
    <location>
        <begin position="273"/>
        <end position="282"/>
    </location>
</feature>
<evidence type="ECO:0000313" key="5">
    <source>
        <dbReference type="Proteomes" id="UP001233271"/>
    </source>
</evidence>
<feature type="compositionally biased region" description="Low complexity" evidence="2">
    <location>
        <begin position="421"/>
        <end position="438"/>
    </location>
</feature>
<keyword evidence="1" id="KW-0175">Coiled coil</keyword>
<reference evidence="4" key="1">
    <citation type="journal article" date="2023" name="BMC Genomics">
        <title>Chromosome-level genome assemblies of Cutaneotrichosporon spp. (Trichosporonales, Basidiomycota) reveal imbalanced evolution between nucleotide sequences and chromosome synteny.</title>
        <authorList>
            <person name="Kobayashi Y."/>
            <person name="Kayamori A."/>
            <person name="Aoki K."/>
            <person name="Shiwa Y."/>
            <person name="Matsutani M."/>
            <person name="Fujita N."/>
            <person name="Sugita T."/>
            <person name="Iwasaki W."/>
            <person name="Tanaka N."/>
            <person name="Takashima M."/>
        </authorList>
    </citation>
    <scope>NUCLEOTIDE SEQUENCE</scope>
    <source>
        <strain evidence="4">HIS019</strain>
    </source>
</reference>
<feature type="domain" description="Bud22" evidence="3">
    <location>
        <begin position="80"/>
        <end position="471"/>
    </location>
</feature>
<dbReference type="InterPro" id="IPR015158">
    <property type="entry name" value="Bud22_dom"/>
</dbReference>
<name>A0AA48I180_9TREE</name>
<organism evidence="4 5">
    <name type="scientific">Cutaneotrichosporon cavernicola</name>
    <dbReference type="NCBI Taxonomy" id="279322"/>
    <lineage>
        <taxon>Eukaryota</taxon>
        <taxon>Fungi</taxon>
        <taxon>Dikarya</taxon>
        <taxon>Basidiomycota</taxon>
        <taxon>Agaricomycotina</taxon>
        <taxon>Tremellomycetes</taxon>
        <taxon>Trichosporonales</taxon>
        <taxon>Trichosporonaceae</taxon>
        <taxon>Cutaneotrichosporon</taxon>
    </lineage>
</organism>
<protein>
    <recommendedName>
        <fullName evidence="3">Bud22 domain-containing protein</fullName>
    </recommendedName>
</protein>
<feature type="compositionally biased region" description="Acidic residues" evidence="2">
    <location>
        <begin position="341"/>
        <end position="353"/>
    </location>
</feature>
<feature type="compositionally biased region" description="Basic and acidic residues" evidence="2">
    <location>
        <begin position="1"/>
        <end position="11"/>
    </location>
</feature>
<feature type="region of interest" description="Disordered" evidence="2">
    <location>
        <begin position="215"/>
        <end position="471"/>
    </location>
</feature>
<dbReference type="AlphaFoldDB" id="A0AA48I180"/>
<gene>
    <name evidence="4" type="ORF">CcaverHIS019_0206080</name>
</gene>
<evidence type="ECO:0000313" key="4">
    <source>
        <dbReference type="EMBL" id="BEI89246.1"/>
    </source>
</evidence>
<evidence type="ECO:0000259" key="3">
    <source>
        <dbReference type="Pfam" id="PF09073"/>
    </source>
</evidence>
<feature type="compositionally biased region" description="Basic residues" evidence="2">
    <location>
        <begin position="359"/>
        <end position="369"/>
    </location>
</feature>
<dbReference type="RefSeq" id="XP_060454512.1">
    <property type="nucleotide sequence ID" value="XM_060597638.1"/>
</dbReference>
<sequence length="471" mass="51477">MTETDPKPEVQKKRKRTGKEREERKRSAIQAKLEAEAAAAGEGQDEPVEAPEPEEGLVDKVEEEGNTVDFDKIAKRIPAGLKKLHPVFKQARKEETMRLIKKIRFMKTKSEDVSELEAQLNLLSAVQLHALATTHLRQKVKKHHKLKRVALPSSIIEALPVNPSVASSSSTATPDVIAKVENRLCSSKQVADAIKPVVLWVLCEPGATLKVTKGKGVNTKTKRAKVESESEDESEDERIFAGPVEGLDSDDEAVMEDRAADEAGWESGSVGDSDGEDSDPDSEGGIIAPQSDSESESKAPPKKKVKAPEPKPTRKEKKGKADGSSSMFLPSLAEGFAAGDGDSDPDMDYDEDGIIGNKKAVRKNRRGQRARQAIWEKKYGKGAKHVVKAKEEEEKRMRGPQGQRRDQGWGGRDSEAQTAHAAKPAPRTAAPRTAAPKPQAESLHPSWEAARLRKQRAVDKDAPKATKIVFD</sequence>
<dbReference type="PANTHER" id="PTHR23325:SF1">
    <property type="entry name" value="SERUM RESPONSE FACTOR-BINDING PROTEIN 1"/>
    <property type="match status" value="1"/>
</dbReference>
<keyword evidence="5" id="KW-1185">Reference proteome</keyword>
<accession>A0AA48I180</accession>
<evidence type="ECO:0000256" key="1">
    <source>
        <dbReference type="ARBA" id="ARBA00023054"/>
    </source>
</evidence>
<dbReference type="GO" id="GO:0030686">
    <property type="term" value="C:90S preribosome"/>
    <property type="evidence" value="ECO:0007669"/>
    <property type="project" value="TreeGrafter"/>
</dbReference>
<feature type="compositionally biased region" description="Basic and acidic residues" evidence="2">
    <location>
        <begin position="456"/>
        <end position="471"/>
    </location>
</feature>
<dbReference type="PANTHER" id="PTHR23325">
    <property type="entry name" value="SERUM RESPONSE FACTOR-BINDING"/>
    <property type="match status" value="1"/>
</dbReference>
<proteinExistence type="predicted"/>
<feature type="compositionally biased region" description="Basic and acidic residues" evidence="2">
    <location>
        <begin position="388"/>
        <end position="415"/>
    </location>
</feature>
<dbReference type="EMBL" id="AP028213">
    <property type="protein sequence ID" value="BEI89246.1"/>
    <property type="molecule type" value="Genomic_DNA"/>
</dbReference>
<evidence type="ECO:0000256" key="2">
    <source>
        <dbReference type="SAM" id="MobiDB-lite"/>
    </source>
</evidence>
<dbReference type="Proteomes" id="UP001233271">
    <property type="component" value="Chromosome 2"/>
</dbReference>
<dbReference type="Pfam" id="PF09073">
    <property type="entry name" value="BUD22"/>
    <property type="match status" value="1"/>
</dbReference>
<dbReference type="InterPro" id="IPR037393">
    <property type="entry name" value="Bud22/SRFB1"/>
</dbReference>
<dbReference type="GO" id="GO:0030490">
    <property type="term" value="P:maturation of SSU-rRNA"/>
    <property type="evidence" value="ECO:0007669"/>
    <property type="project" value="TreeGrafter"/>
</dbReference>
<feature type="compositionally biased region" description="Acidic residues" evidence="2">
    <location>
        <begin position="43"/>
        <end position="63"/>
    </location>
</feature>
<dbReference type="GO" id="GO:0005634">
    <property type="term" value="C:nucleus"/>
    <property type="evidence" value="ECO:0007669"/>
    <property type="project" value="TreeGrafter"/>
</dbReference>